<dbReference type="PRINTS" id="PR00111">
    <property type="entry name" value="ABHYDROLASE"/>
</dbReference>
<accession>A0A379LYR4</accession>
<dbReference type="Proteomes" id="UP000254569">
    <property type="component" value="Unassembled WGS sequence"/>
</dbReference>
<dbReference type="GO" id="GO:0004177">
    <property type="term" value="F:aminopeptidase activity"/>
    <property type="evidence" value="ECO:0007669"/>
    <property type="project" value="UniProtKB-UniRule"/>
</dbReference>
<reference evidence="12 13" key="1">
    <citation type="submission" date="2018-06" db="EMBL/GenBank/DDBJ databases">
        <authorList>
            <consortium name="Pathogen Informatics"/>
            <person name="Doyle S."/>
        </authorList>
    </citation>
    <scope>NUCLEOTIDE SEQUENCE [LARGE SCALE GENOMIC DNA]</scope>
    <source>
        <strain evidence="12 13">NCTC13296</strain>
    </source>
</reference>
<evidence type="ECO:0000256" key="9">
    <source>
        <dbReference type="PIRSR" id="PIRSR006431-1"/>
    </source>
</evidence>
<feature type="active site" description="Proton donor" evidence="9">
    <location>
        <position position="300"/>
    </location>
</feature>
<organism evidence="12 13">
    <name type="scientific">Rhodococcus gordoniae</name>
    <dbReference type="NCBI Taxonomy" id="223392"/>
    <lineage>
        <taxon>Bacteria</taxon>
        <taxon>Bacillati</taxon>
        <taxon>Actinomycetota</taxon>
        <taxon>Actinomycetes</taxon>
        <taxon>Mycobacteriales</taxon>
        <taxon>Nocardiaceae</taxon>
        <taxon>Rhodococcus</taxon>
    </lineage>
</organism>
<evidence type="ECO:0000256" key="3">
    <source>
        <dbReference type="ARBA" id="ARBA00010088"/>
    </source>
</evidence>
<dbReference type="GO" id="GO:0006508">
    <property type="term" value="P:proteolysis"/>
    <property type="evidence" value="ECO:0007669"/>
    <property type="project" value="UniProtKB-KW"/>
</dbReference>
<evidence type="ECO:0000256" key="7">
    <source>
        <dbReference type="ARBA" id="ARBA00022801"/>
    </source>
</evidence>
<feature type="active site" evidence="9">
    <location>
        <position position="272"/>
    </location>
</feature>
<keyword evidence="6 8" id="KW-0645">Protease</keyword>
<dbReference type="GO" id="GO:0005737">
    <property type="term" value="C:cytoplasm"/>
    <property type="evidence" value="ECO:0007669"/>
    <property type="project" value="UniProtKB-SubCell"/>
</dbReference>
<keyword evidence="13" id="KW-1185">Reference proteome</keyword>
<dbReference type="PANTHER" id="PTHR43722:SF1">
    <property type="entry name" value="PROLINE IMINOPEPTIDASE"/>
    <property type="match status" value="1"/>
</dbReference>
<keyword evidence="5 8" id="KW-0963">Cytoplasm</keyword>
<dbReference type="EC" id="3.4.11.5" evidence="8 10"/>
<dbReference type="Pfam" id="PF00561">
    <property type="entry name" value="Abhydrolase_1"/>
    <property type="match status" value="1"/>
</dbReference>
<dbReference type="InterPro" id="IPR002410">
    <property type="entry name" value="Peptidase_S33"/>
</dbReference>
<evidence type="ECO:0000256" key="5">
    <source>
        <dbReference type="ARBA" id="ARBA00022490"/>
    </source>
</evidence>
<evidence type="ECO:0000256" key="4">
    <source>
        <dbReference type="ARBA" id="ARBA00022438"/>
    </source>
</evidence>
<dbReference type="InterPro" id="IPR029058">
    <property type="entry name" value="AB_hydrolase_fold"/>
</dbReference>
<evidence type="ECO:0000256" key="1">
    <source>
        <dbReference type="ARBA" id="ARBA00001585"/>
    </source>
</evidence>
<dbReference type="AlphaFoldDB" id="A0A379LYR4"/>
<evidence type="ECO:0000256" key="6">
    <source>
        <dbReference type="ARBA" id="ARBA00022670"/>
    </source>
</evidence>
<comment type="similarity">
    <text evidence="3 8 10">Belongs to the peptidase S33 family.</text>
</comment>
<evidence type="ECO:0000256" key="10">
    <source>
        <dbReference type="RuleBase" id="RU003421"/>
    </source>
</evidence>
<evidence type="ECO:0000256" key="8">
    <source>
        <dbReference type="PIRNR" id="PIRNR006431"/>
    </source>
</evidence>
<gene>
    <name evidence="12" type="primary">pip_1</name>
    <name evidence="12" type="ORF">NCTC13296_01324</name>
</gene>
<dbReference type="EMBL" id="UGVI01000001">
    <property type="protein sequence ID" value="SUE14483.1"/>
    <property type="molecule type" value="Genomic_DNA"/>
</dbReference>
<evidence type="ECO:0000256" key="2">
    <source>
        <dbReference type="ARBA" id="ARBA00004496"/>
    </source>
</evidence>
<dbReference type="PRINTS" id="PR00793">
    <property type="entry name" value="PROAMNOPTASE"/>
</dbReference>
<dbReference type="InterPro" id="IPR005944">
    <property type="entry name" value="Pro_iminopeptidase"/>
</dbReference>
<dbReference type="PANTHER" id="PTHR43722">
    <property type="entry name" value="PROLINE IMINOPEPTIDASE"/>
    <property type="match status" value="1"/>
</dbReference>
<comment type="catalytic activity">
    <reaction evidence="1 8 10">
        <text>Release of N-terminal proline from a peptide.</text>
        <dbReference type="EC" id="3.4.11.5"/>
    </reaction>
</comment>
<dbReference type="PIRSF" id="PIRSF006431">
    <property type="entry name" value="Pept_S33"/>
    <property type="match status" value="1"/>
</dbReference>
<comment type="subcellular location">
    <subcellularLocation>
        <location evidence="2 8">Cytoplasm</location>
    </subcellularLocation>
</comment>
<dbReference type="InterPro" id="IPR000073">
    <property type="entry name" value="AB_hydrolase_1"/>
</dbReference>
<dbReference type="OrthoDB" id="9796770at2"/>
<dbReference type="NCBIfam" id="TIGR01249">
    <property type="entry name" value="pro_imino_pep_1"/>
    <property type="match status" value="1"/>
</dbReference>
<evidence type="ECO:0000313" key="12">
    <source>
        <dbReference type="EMBL" id="SUE14483.1"/>
    </source>
</evidence>
<dbReference type="SUPFAM" id="SSF53474">
    <property type="entry name" value="alpha/beta-Hydrolases"/>
    <property type="match status" value="1"/>
</dbReference>
<keyword evidence="7 8" id="KW-0378">Hydrolase</keyword>
<dbReference type="Gene3D" id="3.40.50.1820">
    <property type="entry name" value="alpha/beta hydrolase"/>
    <property type="match status" value="1"/>
</dbReference>
<name>A0A379LYR4_9NOCA</name>
<feature type="active site" description="Nucleophile" evidence="9">
    <location>
        <position position="116"/>
    </location>
</feature>
<proteinExistence type="inferred from homology"/>
<keyword evidence="4 8" id="KW-0031">Aminopeptidase</keyword>
<protein>
    <recommendedName>
        <fullName evidence="8 10">Proline iminopeptidase</fullName>
        <shortName evidence="8">PIP</shortName>
        <ecNumber evidence="8 10">3.4.11.5</ecNumber>
    </recommendedName>
    <alternativeName>
        <fullName evidence="8">Prolyl aminopeptidase</fullName>
    </alternativeName>
</protein>
<sequence>MERRELYPPIEPHATGMLDAGDGQQLYWEVSGNPQGKPVVFLHGGPGGGTAPLHRRFFDPAAYRIVLFDQRGCGRSRPHVADGADLSVNTTDHLAADIERLRAFLEVDRWMVFGGSWGSTLALAYAQRYPERVTELVLRGIFLLRRSEIDWYYNGGAGRLFPEAWEGFCAPLAGAGAGEHPVDVYHRLLHSTDPDVALNAAIAWSTWEGATSSLLPNPYRVAETAEPRFALAFARIENHYFHHRGFFDEGALLRDAHLLRDIPGVIVQGRYDVVCPARSAHDLHEAWPSSRLHLVDDAGHAATEPGIVHRLVEATDSFR</sequence>
<evidence type="ECO:0000313" key="13">
    <source>
        <dbReference type="Proteomes" id="UP000254569"/>
    </source>
</evidence>
<feature type="domain" description="AB hydrolase-1" evidence="11">
    <location>
        <begin position="37"/>
        <end position="302"/>
    </location>
</feature>
<evidence type="ECO:0000259" key="11">
    <source>
        <dbReference type="Pfam" id="PF00561"/>
    </source>
</evidence>